<gene>
    <name evidence="5" type="ORF">PQO05_10745</name>
</gene>
<feature type="transmembrane region" description="Helical" evidence="4">
    <location>
        <begin position="14"/>
        <end position="34"/>
    </location>
</feature>
<keyword evidence="4" id="KW-0472">Membrane</keyword>
<evidence type="ECO:0000256" key="4">
    <source>
        <dbReference type="SAM" id="Phobius"/>
    </source>
</evidence>
<evidence type="ECO:0000313" key="6">
    <source>
        <dbReference type="Proteomes" id="UP001216139"/>
    </source>
</evidence>
<keyword evidence="3" id="KW-0326">Glycosidase</keyword>
<keyword evidence="4" id="KW-1133">Transmembrane helix</keyword>
<name>A0ABY7TE39_9SPHI</name>
<dbReference type="Proteomes" id="UP001216139">
    <property type="component" value="Chromosome"/>
</dbReference>
<comment type="similarity">
    <text evidence="1">Belongs to the glycosyl hydrolase 25 family.</text>
</comment>
<dbReference type="InterPro" id="IPR018077">
    <property type="entry name" value="Glyco_hydro_fam25_subgr"/>
</dbReference>
<keyword evidence="6" id="KW-1185">Reference proteome</keyword>
<keyword evidence="2" id="KW-0378">Hydrolase</keyword>
<dbReference type="SMART" id="SM00641">
    <property type="entry name" value="Glyco_25"/>
    <property type="match status" value="1"/>
</dbReference>
<organism evidence="5 6">
    <name type="scientific">Mucilaginibacter jinjuensis</name>
    <dbReference type="NCBI Taxonomy" id="1176721"/>
    <lineage>
        <taxon>Bacteria</taxon>
        <taxon>Pseudomonadati</taxon>
        <taxon>Bacteroidota</taxon>
        <taxon>Sphingobacteriia</taxon>
        <taxon>Sphingobacteriales</taxon>
        <taxon>Sphingobacteriaceae</taxon>
        <taxon>Mucilaginibacter</taxon>
    </lineage>
</organism>
<evidence type="ECO:0000256" key="1">
    <source>
        <dbReference type="ARBA" id="ARBA00010646"/>
    </source>
</evidence>
<dbReference type="PANTHER" id="PTHR34135">
    <property type="entry name" value="LYSOZYME"/>
    <property type="match status" value="1"/>
</dbReference>
<evidence type="ECO:0000256" key="3">
    <source>
        <dbReference type="ARBA" id="ARBA00023295"/>
    </source>
</evidence>
<proteinExistence type="inferred from homology"/>
<dbReference type="PROSITE" id="PS51257">
    <property type="entry name" value="PROKAR_LIPOPROTEIN"/>
    <property type="match status" value="1"/>
</dbReference>
<evidence type="ECO:0000256" key="2">
    <source>
        <dbReference type="ARBA" id="ARBA00022801"/>
    </source>
</evidence>
<evidence type="ECO:0000313" key="5">
    <source>
        <dbReference type="EMBL" id="WCT14409.1"/>
    </source>
</evidence>
<dbReference type="InterPro" id="IPR017853">
    <property type="entry name" value="GH"/>
</dbReference>
<dbReference type="RefSeq" id="WP_273632908.1">
    <property type="nucleotide sequence ID" value="NZ_CP117167.1"/>
</dbReference>
<sequence>MMKFLSFSMPYSGLTWFVGLLAACLVAGAIYSWYMRSKKHLLALSPNDTTAQLKQIKIICNAQYQCLSSYLKTFQKVKNNRINSLRDKLELPYLLLQPQQCLRGAGLSTYINSVSPKIVRSVISVRDELYVAHYNLVTLLKTYPDVTEAYEQEYSENIIGLSKMHDELSGMMHGKTFDKTNGADWYTGYFSIFGAWFQKGANNDIEVTHTEIVQHIISLNKLYRFVPFVIHTTENALRCDFAFKNIADANQNFRSRIEALALAHRKAVKIASLLMQYPVPQPSKSIFKAWKPRLKPERETMLRPKDSNSTVKSLKPAGWAAKPNRRWVYWLSGFLILSAALFIIAFFDFETPIPNTPAMPATKHSVLKTAAQMIKAEILSDTADFKMLFKKDTQAVAHVYGIDVSRYQGNLIEDFDRMDTIHFAICKATEGRSYTDPDFQKNWEFCSKRNLVRGAYHFYHADEDPVVQAGHFINTVKAWRKTDIPPVVDVEEDGVKGVSNLKVFDRNLLVFLDYIQKKTNRTPVIYSDLSFANTYYVNDTLARYPLWLAEYSSKKSPKIPKLWRKNGYVIWQKKDNYSIDSEKADFDVFNGDGKDLIKFIKRSNR</sequence>
<dbReference type="SUPFAM" id="SSF51445">
    <property type="entry name" value="(Trans)glycosidases"/>
    <property type="match status" value="1"/>
</dbReference>
<dbReference type="PANTHER" id="PTHR34135:SF2">
    <property type="entry name" value="LYSOZYME"/>
    <property type="match status" value="1"/>
</dbReference>
<dbReference type="Gene3D" id="3.20.20.80">
    <property type="entry name" value="Glycosidases"/>
    <property type="match status" value="1"/>
</dbReference>
<protein>
    <submittedName>
        <fullName evidence="5">GH25 family lysozyme</fullName>
    </submittedName>
</protein>
<dbReference type="Pfam" id="PF01183">
    <property type="entry name" value="Glyco_hydro_25"/>
    <property type="match status" value="1"/>
</dbReference>
<dbReference type="EMBL" id="CP117167">
    <property type="protein sequence ID" value="WCT14409.1"/>
    <property type="molecule type" value="Genomic_DNA"/>
</dbReference>
<dbReference type="InterPro" id="IPR002053">
    <property type="entry name" value="Glyco_hydro_25"/>
</dbReference>
<reference evidence="5 6" key="1">
    <citation type="submission" date="2023-02" db="EMBL/GenBank/DDBJ databases">
        <title>Genome sequence of Mucilaginibacter jinjuensis strain KACC 16571.</title>
        <authorList>
            <person name="Kim S."/>
            <person name="Heo J."/>
            <person name="Kwon S.-W."/>
        </authorList>
    </citation>
    <scope>NUCLEOTIDE SEQUENCE [LARGE SCALE GENOMIC DNA]</scope>
    <source>
        <strain evidence="5 6">KACC 16571</strain>
    </source>
</reference>
<keyword evidence="4" id="KW-0812">Transmembrane</keyword>
<accession>A0ABY7TE39</accession>
<dbReference type="PROSITE" id="PS51904">
    <property type="entry name" value="GLYCOSYL_HYDROL_F25_2"/>
    <property type="match status" value="1"/>
</dbReference>
<feature type="transmembrane region" description="Helical" evidence="4">
    <location>
        <begin position="327"/>
        <end position="347"/>
    </location>
</feature>